<dbReference type="Proteomes" id="UP000030690">
    <property type="component" value="Unassembled WGS sequence"/>
</dbReference>
<evidence type="ECO:0000256" key="1">
    <source>
        <dbReference type="SAM" id="Coils"/>
    </source>
</evidence>
<organism evidence="3 4">
    <name type="scientific">Plasmodium falciparum Vietnam Oak-Knoll</name>
    <name type="common">FVO</name>
    <dbReference type="NCBI Taxonomy" id="1036723"/>
    <lineage>
        <taxon>Eukaryota</taxon>
        <taxon>Sar</taxon>
        <taxon>Alveolata</taxon>
        <taxon>Apicomplexa</taxon>
        <taxon>Aconoidasida</taxon>
        <taxon>Haemosporida</taxon>
        <taxon>Plasmodiidae</taxon>
        <taxon>Plasmodium</taxon>
        <taxon>Plasmodium (Laverania)</taxon>
    </lineage>
</organism>
<protein>
    <submittedName>
        <fullName evidence="3">Uncharacterized protein</fullName>
    </submittedName>
</protein>
<evidence type="ECO:0000256" key="2">
    <source>
        <dbReference type="SAM" id="MobiDB-lite"/>
    </source>
</evidence>
<sequence>QEDDDGNKKHDDDDDDSYKIELIVDELNKCKKNYTDEELYELMKGSDFDIFKKYKNFYLNHFININNIFSTIISFHIHNIEDKYKKVYERYFNLFNFNFSNVELSFDLLIRRFDKILRLTKKYEQLLEENYEKIKNKNEKEEYLHACIKELEMDLERYNNEKIILDEQINEKEKKINIINEKYLILEKEYEEYQNKNIFINEQIENLEKEKKQLQEEIIQKDMINVKLNEKNCDIIKIYEKEKQYLHTLLQENKDSHNYLKDKFENLLNLNEKLKYDHDISLNKINTLWLEEKENNKKNTFHMNNLRVENNNLLLKMKELQNKYNIIKKELNERIKQINVFRNNVSTLSLRDNRSTRGSIHQINNMYMNNTHLGFMGASKINNNISNLYYSNMIHMSHRGSIIKNKEDAEGNSTQARMNNKDSTDNIINNIHNTDNINNMNNINNNTLNSINSNHLYYPFPFHNNVNSPKMVGMCDVTLASGVNKKDDFLLNLEENEENSFLEYEIRIKSLQEELCDKESEILKIKGEKNILITCIETWKCFCKNSKEEISRLKEICKEQLEKHKEFLLINKSNEDKLKYINSLLCDEKDKYDIVVKDIKNNMRNEIDKLNNDINEKSYEIKLLKHENNNLINEMNILKNKETENMNIKQKEEDYIKLIKKDKTNIQNEYNDLLEKYNEVVVKNNMLYNDMNVLLKEHKEEIFLLKENIKILQKDNTYLNDMFKNQINYVDNNLLKNRLDQLFNINQDLQKHLDTNQKHLEQLKYDYIEIKERLKIEKTKINKQEKYIIQLQKDNNLILNDFNSTTTTTNNNNNNNNNNNDNNNDNNDNNNDTYQQFIHSLKANLENSRLELKELSNLNEKIQLSDEKNRMKITILEDKLFKNEKDKMKLQQIIDDNNKNYMIQYNKLKTNLDMLSEENRMLLLNKEEYEKQIEQLNHDHKLFISTKNNDIQIIENEKLQEQVDQYITTINEKDKIIVHLNLQIKKLANQNEHMRSRCDIFNVAHSQDNIKNDHMVVGEDIMGDTNHDVNKNIDQGTNQHINQ</sequence>
<feature type="coiled-coil region" evidence="1">
    <location>
        <begin position="120"/>
        <end position="224"/>
    </location>
</feature>
<evidence type="ECO:0000313" key="4">
    <source>
        <dbReference type="Proteomes" id="UP000030690"/>
    </source>
</evidence>
<keyword evidence="1" id="KW-0175">Coiled coil</keyword>
<dbReference type="AlphaFoldDB" id="A0A024UYU7"/>
<accession>A0A024UYU7</accession>
<dbReference type="OrthoDB" id="378101at2759"/>
<dbReference type="EMBL" id="KI925231">
    <property type="protein sequence ID" value="ETW15155.1"/>
    <property type="molecule type" value="Genomic_DNA"/>
</dbReference>
<feature type="coiled-coil region" evidence="1">
    <location>
        <begin position="838"/>
        <end position="865"/>
    </location>
</feature>
<feature type="coiled-coil region" evidence="1">
    <location>
        <begin position="596"/>
        <end position="752"/>
    </location>
</feature>
<feature type="non-terminal residue" evidence="3">
    <location>
        <position position="1043"/>
    </location>
</feature>
<name>A0A024UYU7_PLAFA</name>
<proteinExistence type="predicted"/>
<reference evidence="3 4" key="2">
    <citation type="submission" date="2013-02" db="EMBL/GenBank/DDBJ databases">
        <title>The Genome Sequence of Plasmodium falciparum Vietnam Oak-Knoll (FVO).</title>
        <authorList>
            <consortium name="The Broad Institute Genome Sequencing Platform"/>
            <consortium name="The Broad Institute Genome Sequencing Center for Infectious Disease"/>
            <person name="Neafsey D."/>
            <person name="Cheeseman I."/>
            <person name="Volkman S."/>
            <person name="Adams J."/>
            <person name="Walker B."/>
            <person name="Young S.K."/>
            <person name="Zeng Q."/>
            <person name="Gargeya S."/>
            <person name="Fitzgerald M."/>
            <person name="Haas B."/>
            <person name="Abouelleil A."/>
            <person name="Alvarado L."/>
            <person name="Arachchi H.M."/>
            <person name="Berlin A.M."/>
            <person name="Chapman S.B."/>
            <person name="Dewar J."/>
            <person name="Goldberg J."/>
            <person name="Griggs A."/>
            <person name="Gujja S."/>
            <person name="Hansen M."/>
            <person name="Howarth C."/>
            <person name="Imamovic A."/>
            <person name="Larimer J."/>
            <person name="McCowan C."/>
            <person name="Murphy C."/>
            <person name="Neiman D."/>
            <person name="Pearson M."/>
            <person name="Priest M."/>
            <person name="Roberts A."/>
            <person name="Saif S."/>
            <person name="Shea T."/>
            <person name="Sisk P."/>
            <person name="Sykes S."/>
            <person name="Wortman J."/>
            <person name="Nusbaum C."/>
            <person name="Birren B."/>
        </authorList>
    </citation>
    <scope>NUCLEOTIDE SEQUENCE [LARGE SCALE GENOMIC DNA]</scope>
    <source>
        <strain evidence="4">Vietnam Oak-Knoll (FVO)</strain>
    </source>
</reference>
<feature type="coiled-coil region" evidence="1">
    <location>
        <begin position="303"/>
        <end position="337"/>
    </location>
</feature>
<evidence type="ECO:0000313" key="3">
    <source>
        <dbReference type="EMBL" id="ETW15155.1"/>
    </source>
</evidence>
<feature type="region of interest" description="Disordered" evidence="2">
    <location>
        <begin position="804"/>
        <end position="832"/>
    </location>
</feature>
<feature type="non-terminal residue" evidence="3">
    <location>
        <position position="1"/>
    </location>
</feature>
<feature type="coiled-coil region" evidence="1">
    <location>
        <begin position="898"/>
        <end position="997"/>
    </location>
</feature>
<gene>
    <name evidence="3" type="ORF">PFFVO_05931</name>
</gene>
<reference evidence="3 4" key="1">
    <citation type="submission" date="2013-02" db="EMBL/GenBank/DDBJ databases">
        <title>The Genome Annotation of Plasmodium falciparum Vietnam Oak-Knoll (FVO).</title>
        <authorList>
            <consortium name="The Broad Institute Genome Sequencing Platform"/>
            <consortium name="The Broad Institute Genome Sequencing Center for Infectious Disease"/>
            <person name="Neafsey D."/>
            <person name="Hoffman S."/>
            <person name="Volkman S."/>
            <person name="Rosenthal P."/>
            <person name="Walker B."/>
            <person name="Young S.K."/>
            <person name="Zeng Q."/>
            <person name="Gargeya S."/>
            <person name="Fitzgerald M."/>
            <person name="Haas B."/>
            <person name="Abouelleil A."/>
            <person name="Allen A.W."/>
            <person name="Alvarado L."/>
            <person name="Arachchi H.M."/>
            <person name="Berlin A.M."/>
            <person name="Chapman S.B."/>
            <person name="Gainer-Dewar J."/>
            <person name="Goldberg J."/>
            <person name="Griggs A."/>
            <person name="Gujja S."/>
            <person name="Hansen M."/>
            <person name="Howarth C."/>
            <person name="Imamovic A."/>
            <person name="Ireland A."/>
            <person name="Larimer J."/>
            <person name="McCowan C."/>
            <person name="Murphy C."/>
            <person name="Pearson M."/>
            <person name="Poon T.W."/>
            <person name="Priest M."/>
            <person name="Roberts A."/>
            <person name="Saif S."/>
            <person name="Shea T."/>
            <person name="Sisk P."/>
            <person name="Sykes S."/>
            <person name="Wortman J."/>
            <person name="Nusbaum C."/>
            <person name="Birren B."/>
        </authorList>
    </citation>
    <scope>NUCLEOTIDE SEQUENCE [LARGE SCALE GENOMIC DNA]</scope>
    <source>
        <strain evidence="4">Vietnam Oak-Knoll (FVO)</strain>
    </source>
</reference>